<dbReference type="PANTHER" id="PTHR45755:SF2">
    <property type="entry name" value="ZINC TRANSPORTER PROTEIN DDB_G0269332-RELATED"/>
    <property type="match status" value="1"/>
</dbReference>
<dbReference type="eggNOG" id="KOG1483">
    <property type="taxonomic scope" value="Eukaryota"/>
</dbReference>
<dbReference type="InterPro" id="IPR027469">
    <property type="entry name" value="Cation_efflux_TMD_sf"/>
</dbReference>
<feature type="transmembrane region" description="Helical" evidence="6">
    <location>
        <begin position="70"/>
        <end position="91"/>
    </location>
</feature>
<dbReference type="InterPro" id="IPR058533">
    <property type="entry name" value="Cation_efflux_TM"/>
</dbReference>
<dbReference type="GO" id="GO:1904257">
    <property type="term" value="P:zinc ion import into Golgi lumen"/>
    <property type="evidence" value="ECO:0007669"/>
    <property type="project" value="TreeGrafter"/>
</dbReference>
<feature type="transmembrane region" description="Helical" evidence="6">
    <location>
        <begin position="270"/>
        <end position="291"/>
    </location>
</feature>
<dbReference type="STRING" id="312017.Q231M4"/>
<dbReference type="GO" id="GO:0006882">
    <property type="term" value="P:intracellular zinc ion homeostasis"/>
    <property type="evidence" value="ECO:0007669"/>
    <property type="project" value="InterPro"/>
</dbReference>
<dbReference type="HOGENOM" id="CLU_673536_0_0_1"/>
<keyword evidence="3 6" id="KW-0812">Transmembrane</keyword>
<evidence type="ECO:0000256" key="3">
    <source>
        <dbReference type="ARBA" id="ARBA00022692"/>
    </source>
</evidence>
<gene>
    <name evidence="8" type="ORF">TTHERM_00784650</name>
</gene>
<feature type="transmembrane region" description="Helical" evidence="6">
    <location>
        <begin position="171"/>
        <end position="193"/>
    </location>
</feature>
<proteinExistence type="predicted"/>
<feature type="domain" description="Cation efflux protein transmembrane" evidence="7">
    <location>
        <begin position="50"/>
        <end position="326"/>
    </location>
</feature>
<dbReference type="AlphaFoldDB" id="Q231M4"/>
<dbReference type="Proteomes" id="UP000009168">
    <property type="component" value="Unassembled WGS sequence"/>
</dbReference>
<evidence type="ECO:0000256" key="5">
    <source>
        <dbReference type="ARBA" id="ARBA00023136"/>
    </source>
</evidence>
<dbReference type="GO" id="GO:0005385">
    <property type="term" value="F:zinc ion transmembrane transporter activity"/>
    <property type="evidence" value="ECO:0007669"/>
    <property type="project" value="InterPro"/>
</dbReference>
<name>Q231M4_TETTS</name>
<feature type="transmembrane region" description="Helical" evidence="6">
    <location>
        <begin position="112"/>
        <end position="136"/>
    </location>
</feature>
<dbReference type="GeneID" id="7841901"/>
<keyword evidence="4 6" id="KW-1133">Transmembrane helix</keyword>
<dbReference type="KEGG" id="tet:TTHERM_00784650"/>
<dbReference type="PANTHER" id="PTHR45755">
    <property type="match status" value="1"/>
</dbReference>
<evidence type="ECO:0000256" key="4">
    <source>
        <dbReference type="ARBA" id="ARBA00022989"/>
    </source>
</evidence>
<sequence>MHSVNINQAVFDRITQERPQKIGRLQKWINYISWSRESEEPKKLGNLTFALIVIIIISILNGVLKSNIQMTINGIHNCLHLFSFIFSMYALMKAKKNSNMHYTYGYTRYETIAAFSNCIFLILSSLFLVISSLHYLTHDEDHSSSAAQNITDGEKAHTEASQHEDESGPLIIFYVKIIFNLVGIYSFSEYALFAPLEEFQDIGASTQKYAYSGVNESTYKNYSFKYEKFYRYLSQNSHHFTDESHPKPLNAHPHSSKLHFTSHYENMHSIFLHFFIDFLFNFSTLACHYLMNLDFHEAAILLPLIIMIITIIFTKKLLVITFKILLQALPIDDEINVKQMIQEITSINGVVEVPQQHFWGMTAGYLVANVTVKIRKSSNSEEIYQAIHTILSKKFYSICIQIEESKTEY</sequence>
<evidence type="ECO:0000256" key="6">
    <source>
        <dbReference type="SAM" id="Phobius"/>
    </source>
</evidence>
<dbReference type="SUPFAM" id="SSF161111">
    <property type="entry name" value="Cation efflux protein transmembrane domain-like"/>
    <property type="match status" value="1"/>
</dbReference>
<dbReference type="InParanoid" id="Q231M4"/>
<protein>
    <submittedName>
        <fullName evidence="8">Cation diffusion facilitator family transporter containing protein</fullName>
    </submittedName>
</protein>
<dbReference type="Gene3D" id="1.20.1510.10">
    <property type="entry name" value="Cation efflux protein transmembrane domain"/>
    <property type="match status" value="1"/>
</dbReference>
<dbReference type="OrthoDB" id="5382797at2759"/>
<dbReference type="RefSeq" id="XP_001011523.1">
    <property type="nucleotide sequence ID" value="XM_001011523.1"/>
</dbReference>
<evidence type="ECO:0000256" key="2">
    <source>
        <dbReference type="ARBA" id="ARBA00022448"/>
    </source>
</evidence>
<reference evidence="9" key="1">
    <citation type="journal article" date="2006" name="PLoS Biol.">
        <title>Macronuclear genome sequence of the ciliate Tetrahymena thermophila, a model eukaryote.</title>
        <authorList>
            <person name="Eisen J.A."/>
            <person name="Coyne R.S."/>
            <person name="Wu M."/>
            <person name="Wu D."/>
            <person name="Thiagarajan M."/>
            <person name="Wortman J.R."/>
            <person name="Badger J.H."/>
            <person name="Ren Q."/>
            <person name="Amedeo P."/>
            <person name="Jones K.M."/>
            <person name="Tallon L.J."/>
            <person name="Delcher A.L."/>
            <person name="Salzberg S.L."/>
            <person name="Silva J.C."/>
            <person name="Haas B.J."/>
            <person name="Majoros W.H."/>
            <person name="Farzad M."/>
            <person name="Carlton J.M."/>
            <person name="Smith R.K. Jr."/>
            <person name="Garg J."/>
            <person name="Pearlman R.E."/>
            <person name="Karrer K.M."/>
            <person name="Sun L."/>
            <person name="Manning G."/>
            <person name="Elde N.C."/>
            <person name="Turkewitz A.P."/>
            <person name="Asai D.J."/>
            <person name="Wilkes D.E."/>
            <person name="Wang Y."/>
            <person name="Cai H."/>
            <person name="Collins K."/>
            <person name="Stewart B.A."/>
            <person name="Lee S.R."/>
            <person name="Wilamowska K."/>
            <person name="Weinberg Z."/>
            <person name="Ruzzo W.L."/>
            <person name="Wloga D."/>
            <person name="Gaertig J."/>
            <person name="Frankel J."/>
            <person name="Tsao C.-C."/>
            <person name="Gorovsky M.A."/>
            <person name="Keeling P.J."/>
            <person name="Waller R.F."/>
            <person name="Patron N.J."/>
            <person name="Cherry J.M."/>
            <person name="Stover N.A."/>
            <person name="Krieger C.J."/>
            <person name="del Toro C."/>
            <person name="Ryder H.F."/>
            <person name="Williamson S.C."/>
            <person name="Barbeau R.A."/>
            <person name="Hamilton E.P."/>
            <person name="Orias E."/>
        </authorList>
    </citation>
    <scope>NUCLEOTIDE SEQUENCE [LARGE SCALE GENOMIC DNA]</scope>
    <source>
        <strain evidence="9">SB210</strain>
    </source>
</reference>
<keyword evidence="2" id="KW-0813">Transport</keyword>
<evidence type="ECO:0000313" key="8">
    <source>
        <dbReference type="EMBL" id="EAR91278.1"/>
    </source>
</evidence>
<evidence type="ECO:0000256" key="1">
    <source>
        <dbReference type="ARBA" id="ARBA00004141"/>
    </source>
</evidence>
<dbReference type="EMBL" id="GG662770">
    <property type="protein sequence ID" value="EAR91278.1"/>
    <property type="molecule type" value="Genomic_DNA"/>
</dbReference>
<dbReference type="Pfam" id="PF01545">
    <property type="entry name" value="Cation_efflux"/>
    <property type="match status" value="1"/>
</dbReference>
<evidence type="ECO:0000313" key="9">
    <source>
        <dbReference type="Proteomes" id="UP000009168"/>
    </source>
</evidence>
<feature type="transmembrane region" description="Helical" evidence="6">
    <location>
        <begin position="44"/>
        <end position="64"/>
    </location>
</feature>
<dbReference type="OMA" id="IWNHGAD"/>
<dbReference type="GO" id="GO:0031410">
    <property type="term" value="C:cytoplasmic vesicle"/>
    <property type="evidence" value="ECO:0007669"/>
    <property type="project" value="TreeGrafter"/>
</dbReference>
<feature type="transmembrane region" description="Helical" evidence="6">
    <location>
        <begin position="297"/>
        <end position="314"/>
    </location>
</feature>
<dbReference type="InterPro" id="IPR045316">
    <property type="entry name" value="Msc2-like"/>
</dbReference>
<keyword evidence="5 6" id="KW-0472">Membrane</keyword>
<evidence type="ECO:0000259" key="7">
    <source>
        <dbReference type="Pfam" id="PF01545"/>
    </source>
</evidence>
<dbReference type="GO" id="GO:0005794">
    <property type="term" value="C:Golgi apparatus"/>
    <property type="evidence" value="ECO:0007669"/>
    <property type="project" value="TreeGrafter"/>
</dbReference>
<dbReference type="GO" id="GO:0016020">
    <property type="term" value="C:membrane"/>
    <property type="evidence" value="ECO:0007669"/>
    <property type="project" value="UniProtKB-SubCell"/>
</dbReference>
<comment type="subcellular location">
    <subcellularLocation>
        <location evidence="1">Membrane</location>
        <topology evidence="1">Multi-pass membrane protein</topology>
    </subcellularLocation>
</comment>
<keyword evidence="9" id="KW-1185">Reference proteome</keyword>
<organism evidence="8 9">
    <name type="scientific">Tetrahymena thermophila (strain SB210)</name>
    <dbReference type="NCBI Taxonomy" id="312017"/>
    <lineage>
        <taxon>Eukaryota</taxon>
        <taxon>Sar</taxon>
        <taxon>Alveolata</taxon>
        <taxon>Ciliophora</taxon>
        <taxon>Intramacronucleata</taxon>
        <taxon>Oligohymenophorea</taxon>
        <taxon>Hymenostomatida</taxon>
        <taxon>Tetrahymenina</taxon>
        <taxon>Tetrahymenidae</taxon>
        <taxon>Tetrahymena</taxon>
    </lineage>
</organism>
<accession>Q231M4</accession>